<dbReference type="AlphaFoldDB" id="A0A370NDD2"/>
<gene>
    <name evidence="2" type="ORF">DLM46_05105</name>
</gene>
<accession>A0A370NDD2</accession>
<keyword evidence="1" id="KW-1133">Transmembrane helix</keyword>
<keyword evidence="1" id="KW-0812">Transmembrane</keyword>
<evidence type="ECO:0000313" key="3">
    <source>
        <dbReference type="Proteomes" id="UP000254875"/>
    </source>
</evidence>
<evidence type="ECO:0000313" key="2">
    <source>
        <dbReference type="EMBL" id="RDK03610.1"/>
    </source>
</evidence>
<feature type="transmembrane region" description="Helical" evidence="1">
    <location>
        <begin position="36"/>
        <end position="57"/>
    </location>
</feature>
<evidence type="ECO:0000256" key="1">
    <source>
        <dbReference type="SAM" id="Phobius"/>
    </source>
</evidence>
<comment type="caution">
    <text evidence="2">The sequence shown here is derived from an EMBL/GenBank/DDBJ whole genome shotgun (WGS) entry which is preliminary data.</text>
</comment>
<dbReference type="EMBL" id="QHKS01000003">
    <property type="protein sequence ID" value="RDK03610.1"/>
    <property type="molecule type" value="Genomic_DNA"/>
</dbReference>
<sequence length="74" mass="8194">MQRWISDFLLSAIVIASTDSHPHKTTRRLEVMKKHGLIMVCAGAALYGIVDTAITYVNNADGRRRPAEEAGRRG</sequence>
<keyword evidence="3" id="KW-1185">Reference proteome</keyword>
<protein>
    <submittedName>
        <fullName evidence="2">Uncharacterized protein</fullName>
    </submittedName>
</protein>
<dbReference type="RefSeq" id="WP_115099694.1">
    <property type="nucleotide sequence ID" value="NZ_QHKS01000003.1"/>
</dbReference>
<name>A0A370NDD2_9BURK</name>
<keyword evidence="1" id="KW-0472">Membrane</keyword>
<organism evidence="2 3">
    <name type="scientific">Paraburkholderia lacunae</name>
    <dbReference type="NCBI Taxonomy" id="2211104"/>
    <lineage>
        <taxon>Bacteria</taxon>
        <taxon>Pseudomonadati</taxon>
        <taxon>Pseudomonadota</taxon>
        <taxon>Betaproteobacteria</taxon>
        <taxon>Burkholderiales</taxon>
        <taxon>Burkholderiaceae</taxon>
        <taxon>Paraburkholderia</taxon>
    </lineage>
</organism>
<reference evidence="3" key="1">
    <citation type="submission" date="2018-05" db="EMBL/GenBank/DDBJ databases">
        <authorList>
            <person name="Feng T."/>
        </authorList>
    </citation>
    <scope>NUCLEOTIDE SEQUENCE [LARGE SCALE GENOMIC DNA]</scope>
    <source>
        <strain evidence="3">S27</strain>
    </source>
</reference>
<dbReference type="Proteomes" id="UP000254875">
    <property type="component" value="Unassembled WGS sequence"/>
</dbReference>
<proteinExistence type="predicted"/>